<comment type="caution">
    <text evidence="2">The sequence shown here is derived from an EMBL/GenBank/DDBJ whole genome shotgun (WGS) entry which is preliminary data.</text>
</comment>
<dbReference type="OrthoDB" id="3069701at2759"/>
<dbReference type="AlphaFoldDB" id="A0A8H5HTP9"/>
<dbReference type="EMBL" id="JAACJN010000024">
    <property type="protein sequence ID" value="KAF5389059.1"/>
    <property type="molecule type" value="Genomic_DNA"/>
</dbReference>
<evidence type="ECO:0000313" key="2">
    <source>
        <dbReference type="EMBL" id="KAF5389059.1"/>
    </source>
</evidence>
<evidence type="ECO:0000256" key="1">
    <source>
        <dbReference type="SAM" id="MobiDB-lite"/>
    </source>
</evidence>
<feature type="region of interest" description="Disordered" evidence="1">
    <location>
        <begin position="69"/>
        <end position="91"/>
    </location>
</feature>
<name>A0A8H5HTP9_9AGAR</name>
<organism evidence="2 3">
    <name type="scientific">Collybiopsis confluens</name>
    <dbReference type="NCBI Taxonomy" id="2823264"/>
    <lineage>
        <taxon>Eukaryota</taxon>
        <taxon>Fungi</taxon>
        <taxon>Dikarya</taxon>
        <taxon>Basidiomycota</taxon>
        <taxon>Agaricomycotina</taxon>
        <taxon>Agaricomycetes</taxon>
        <taxon>Agaricomycetidae</taxon>
        <taxon>Agaricales</taxon>
        <taxon>Marasmiineae</taxon>
        <taxon>Omphalotaceae</taxon>
        <taxon>Collybiopsis</taxon>
    </lineage>
</organism>
<feature type="region of interest" description="Disordered" evidence="1">
    <location>
        <begin position="158"/>
        <end position="177"/>
    </location>
</feature>
<reference evidence="2 3" key="1">
    <citation type="journal article" date="2020" name="ISME J.">
        <title>Uncovering the hidden diversity of litter-decomposition mechanisms in mushroom-forming fungi.</title>
        <authorList>
            <person name="Floudas D."/>
            <person name="Bentzer J."/>
            <person name="Ahren D."/>
            <person name="Johansson T."/>
            <person name="Persson P."/>
            <person name="Tunlid A."/>
        </authorList>
    </citation>
    <scope>NUCLEOTIDE SEQUENCE [LARGE SCALE GENOMIC DNA]</scope>
    <source>
        <strain evidence="2 3">CBS 406.79</strain>
    </source>
</reference>
<proteinExistence type="predicted"/>
<keyword evidence="3" id="KW-1185">Reference proteome</keyword>
<protein>
    <submittedName>
        <fullName evidence="2">Uncharacterized protein</fullName>
    </submittedName>
</protein>
<feature type="compositionally biased region" description="Polar residues" evidence="1">
    <location>
        <begin position="161"/>
        <end position="173"/>
    </location>
</feature>
<accession>A0A8H5HTP9</accession>
<gene>
    <name evidence="2" type="ORF">D9757_004924</name>
</gene>
<evidence type="ECO:0000313" key="3">
    <source>
        <dbReference type="Proteomes" id="UP000518752"/>
    </source>
</evidence>
<sequence length="192" mass="20867">MKILETPKTSSHDTELFKAQNVNSTIASTSGTKPGDKTTAENNVNIAKIVEPATTPKAKPGPAPVNPLASTRVPHMVPIPDKSEFSTSDSRNCTKPLAKDLPMFPISTSWSLGTRNLFAADYLKTNSPTVGEFIQIWQNISKEQAKVWESRMREAKKLSKANGNASVSTNPASETEKENMAVDVYSLAFDVN</sequence>
<dbReference type="Proteomes" id="UP000518752">
    <property type="component" value="Unassembled WGS sequence"/>
</dbReference>